<accession>A0A6T6P515</accession>
<evidence type="ECO:0000256" key="1">
    <source>
        <dbReference type="ARBA" id="ARBA00022942"/>
    </source>
</evidence>
<dbReference type="InterPro" id="IPR000717">
    <property type="entry name" value="PCI_dom"/>
</dbReference>
<dbReference type="InterPro" id="IPR019585">
    <property type="entry name" value="Rpn7/CSN1"/>
</dbReference>
<dbReference type="Pfam" id="PF10602">
    <property type="entry name" value="RPN7"/>
    <property type="match status" value="1"/>
</dbReference>
<evidence type="ECO:0000313" key="3">
    <source>
        <dbReference type="EMBL" id="CAD8824044.1"/>
    </source>
</evidence>
<dbReference type="SUPFAM" id="SSF46785">
    <property type="entry name" value="Winged helix' DNA-binding domain"/>
    <property type="match status" value="1"/>
</dbReference>
<feature type="domain" description="PCI" evidence="2">
    <location>
        <begin position="190"/>
        <end position="358"/>
    </location>
</feature>
<evidence type="ECO:0000259" key="2">
    <source>
        <dbReference type="PROSITE" id="PS50250"/>
    </source>
</evidence>
<dbReference type="PANTHER" id="PTHR14145:SF1">
    <property type="entry name" value="26S PROTEASOME NON-ATPASE REGULATORY SUBUNIT 6"/>
    <property type="match status" value="1"/>
</dbReference>
<organism evidence="4">
    <name type="scientific">Timspurckia oligopyrenoides</name>
    <dbReference type="NCBI Taxonomy" id="708627"/>
    <lineage>
        <taxon>Eukaryota</taxon>
        <taxon>Rhodophyta</taxon>
        <taxon>Bangiophyceae</taxon>
        <taxon>Porphyridiales</taxon>
        <taxon>Porphyridiaceae</taxon>
        <taxon>Timspurckia</taxon>
    </lineage>
</organism>
<dbReference type="EMBL" id="HBFP01011681">
    <property type="protein sequence ID" value="CAD8824044.1"/>
    <property type="molecule type" value="Transcribed_RNA"/>
</dbReference>
<dbReference type="FunFam" id="1.25.40.570:FF:000005">
    <property type="entry name" value="26S proteasome regulatory subunit N7"/>
    <property type="match status" value="1"/>
</dbReference>
<dbReference type="Gene3D" id="1.25.40.570">
    <property type="match status" value="1"/>
</dbReference>
<dbReference type="GO" id="GO:0043161">
    <property type="term" value="P:proteasome-mediated ubiquitin-dependent protein catabolic process"/>
    <property type="evidence" value="ECO:0007669"/>
    <property type="project" value="TreeGrafter"/>
</dbReference>
<dbReference type="AlphaFoldDB" id="A0A6T6P515"/>
<keyword evidence="1" id="KW-0647">Proteasome</keyword>
<name>A0A6T6P515_9RHOD</name>
<sequence>MAEDFVPQDDVLRLAELRFRVGRESGDNERLKAELKQELESRLAVGWIDLACKELGWELSESELQKMKELQDQVDVKLKMFDDKIKDAEENLGESEVRDALQQKTEFLVQIGKHEMAVESCKKTMSATVGVGQRLDLVMMMIRMGLAEKNYEFTAKQLETAKDMVEKGGDWERRNRLRVYEATYLMAIRKLSESAALFQEALATFSASELYSYERFVQYTVLVCMPCVDRPTLKDKVSNAPEVLAVILELPLLRQFVESLVKCDYKTYMNALPDVLQDVSADYYLAVHVNYLGRELRVTAYLQFLASYLSVTLSAMSRAFGVSEEFLDSEMTRFIAAGRLNCKIDKVSGIIETTRPDARNSIYQATIKQGDLLLNRIQKLSRVIDI</sequence>
<gene>
    <name evidence="3" type="ORF">TOLI1172_LOCUS8443</name>
    <name evidence="4" type="ORF">TOLI1172_LOCUS8530</name>
</gene>
<protein>
    <recommendedName>
        <fullName evidence="2">PCI domain-containing protein</fullName>
    </recommendedName>
</protein>
<dbReference type="PROSITE" id="PS50250">
    <property type="entry name" value="PCI"/>
    <property type="match status" value="1"/>
</dbReference>
<proteinExistence type="predicted"/>
<dbReference type="Pfam" id="PF01399">
    <property type="entry name" value="PCI"/>
    <property type="match status" value="1"/>
</dbReference>
<evidence type="ECO:0000313" key="4">
    <source>
        <dbReference type="EMBL" id="CAD8824131.1"/>
    </source>
</evidence>
<dbReference type="Pfam" id="PF21154">
    <property type="entry name" value="RPN7_PSMD6_C"/>
    <property type="match status" value="1"/>
</dbReference>
<dbReference type="GO" id="GO:0000502">
    <property type="term" value="C:proteasome complex"/>
    <property type="evidence" value="ECO:0007669"/>
    <property type="project" value="UniProtKB-KW"/>
</dbReference>
<reference evidence="4" key="1">
    <citation type="submission" date="2021-01" db="EMBL/GenBank/DDBJ databases">
        <authorList>
            <person name="Corre E."/>
            <person name="Pelletier E."/>
            <person name="Niang G."/>
            <person name="Scheremetjew M."/>
            <person name="Finn R."/>
            <person name="Kale V."/>
            <person name="Holt S."/>
            <person name="Cochrane G."/>
            <person name="Meng A."/>
            <person name="Brown T."/>
            <person name="Cohen L."/>
        </authorList>
    </citation>
    <scope>NUCLEOTIDE SEQUENCE</scope>
    <source>
        <strain evidence="4">CCMP3278</strain>
    </source>
</reference>
<dbReference type="SMART" id="SM00088">
    <property type="entry name" value="PINT"/>
    <property type="match status" value="1"/>
</dbReference>
<dbReference type="EMBL" id="HBFP01011792">
    <property type="protein sequence ID" value="CAD8824131.1"/>
    <property type="molecule type" value="Transcribed_RNA"/>
</dbReference>
<dbReference type="PANTHER" id="PTHR14145">
    <property type="entry name" value="26S PROTESOME SUBUNIT 6"/>
    <property type="match status" value="1"/>
</dbReference>
<dbReference type="InterPro" id="IPR049549">
    <property type="entry name" value="RPN7_PSMD6_C"/>
</dbReference>
<dbReference type="InterPro" id="IPR036390">
    <property type="entry name" value="WH_DNA-bd_sf"/>
</dbReference>
<dbReference type="InterPro" id="IPR045135">
    <property type="entry name" value="Rpn7_N"/>
</dbReference>